<dbReference type="AlphaFoldDB" id="M3EA62"/>
<name>M3EA62_9ACTN</name>
<accession>M3EA62</accession>
<gene>
    <name evidence="2" type="ORF">SBD_6133</name>
</gene>
<feature type="region of interest" description="Disordered" evidence="1">
    <location>
        <begin position="41"/>
        <end position="91"/>
    </location>
</feature>
<evidence type="ECO:0000313" key="2">
    <source>
        <dbReference type="EMBL" id="EMF53056.1"/>
    </source>
</evidence>
<reference evidence="3" key="1">
    <citation type="journal article" date="2013" name="Genome Announc.">
        <title>Draft Genome Sequence of Streptomyces bottropensis ATCC 25435, a Bottromycin-Producing Actinomycete.</title>
        <authorList>
            <person name="Zhang H."/>
            <person name="Zhou W."/>
            <person name="Zhuang Y."/>
            <person name="Liang X."/>
            <person name="Liu T."/>
        </authorList>
    </citation>
    <scope>NUCLEOTIDE SEQUENCE [LARGE SCALE GENOMIC DNA]</scope>
    <source>
        <strain evidence="3">ATCC 25435</strain>
    </source>
</reference>
<sequence>MRGPHGHRNTAPPRLRPHNSPCIRLSPPLRQCALQQAEIRADGADGRGVHAPEATSGAGTARRHGKARHRPDTALTPSDTGHVPGRCPWIAEPRLPRPAVRQTLRFRRSRSSPQGGGNASVTGALRSALTVGPWRTYLTPTRWPTRGTRCLSGRVRSGPPMSRCWRRSNPSSRPSCDSGRTRWLARSPTGA</sequence>
<dbReference type="Proteomes" id="UP000030760">
    <property type="component" value="Unassembled WGS sequence"/>
</dbReference>
<dbReference type="EMBL" id="KB405094">
    <property type="protein sequence ID" value="EMF53056.1"/>
    <property type="molecule type" value="Genomic_DNA"/>
</dbReference>
<organism evidence="2 3">
    <name type="scientific">Streptomyces bottropensis ATCC 25435</name>
    <dbReference type="NCBI Taxonomy" id="1054862"/>
    <lineage>
        <taxon>Bacteria</taxon>
        <taxon>Bacillati</taxon>
        <taxon>Actinomycetota</taxon>
        <taxon>Actinomycetes</taxon>
        <taxon>Kitasatosporales</taxon>
        <taxon>Streptomycetaceae</taxon>
        <taxon>Streptomyces</taxon>
    </lineage>
</organism>
<evidence type="ECO:0000256" key="1">
    <source>
        <dbReference type="SAM" id="MobiDB-lite"/>
    </source>
</evidence>
<feature type="region of interest" description="Disordered" evidence="1">
    <location>
        <begin position="1"/>
        <end position="24"/>
    </location>
</feature>
<proteinExistence type="predicted"/>
<feature type="compositionally biased region" description="Basic and acidic residues" evidence="1">
    <location>
        <begin position="41"/>
        <end position="50"/>
    </location>
</feature>
<feature type="region of interest" description="Disordered" evidence="1">
    <location>
        <begin position="150"/>
        <end position="191"/>
    </location>
</feature>
<protein>
    <submittedName>
        <fullName evidence="2">Uncharacterized protein</fullName>
    </submittedName>
</protein>
<evidence type="ECO:0000313" key="3">
    <source>
        <dbReference type="Proteomes" id="UP000030760"/>
    </source>
</evidence>